<proteinExistence type="inferred from homology"/>
<dbReference type="PANTHER" id="PTHR43213">
    <property type="entry name" value="BIFUNCTIONAL DTTP/UTP PYROPHOSPHATASE/METHYLTRANSFERASE PROTEIN-RELATED"/>
    <property type="match status" value="1"/>
</dbReference>
<evidence type="ECO:0000313" key="4">
    <source>
        <dbReference type="EMBL" id="REI42868.1"/>
    </source>
</evidence>
<dbReference type="InterPro" id="IPR003697">
    <property type="entry name" value="Maf-like"/>
</dbReference>
<dbReference type="Proteomes" id="UP000263486">
    <property type="component" value="Unassembled WGS sequence"/>
</dbReference>
<name>A0ABX9KKR6_9FUSO</name>
<feature type="site" description="Important for substrate specificity" evidence="3">
    <location>
        <position position="151"/>
    </location>
</feature>
<comment type="subcellular location">
    <subcellularLocation>
        <location evidence="3">Cytoplasm</location>
    </subcellularLocation>
</comment>
<keyword evidence="3" id="KW-0546">Nucleotide metabolism</keyword>
<comment type="catalytic activity">
    <reaction evidence="3">
        <text>dTTP + H2O = dTMP + diphosphate + H(+)</text>
        <dbReference type="Rhea" id="RHEA:28534"/>
        <dbReference type="ChEBI" id="CHEBI:15377"/>
        <dbReference type="ChEBI" id="CHEBI:15378"/>
        <dbReference type="ChEBI" id="CHEBI:33019"/>
        <dbReference type="ChEBI" id="CHEBI:37568"/>
        <dbReference type="ChEBI" id="CHEBI:63528"/>
        <dbReference type="EC" id="3.6.1.9"/>
    </reaction>
</comment>
<comment type="similarity">
    <text evidence="3">Belongs to the Maf family. YhdE subfamily.</text>
</comment>
<dbReference type="PIRSF" id="PIRSF006305">
    <property type="entry name" value="Maf"/>
    <property type="match status" value="1"/>
</dbReference>
<comment type="function">
    <text evidence="3">Nucleoside triphosphate pyrophosphatase that hydrolyzes dTTP and UTP. May have a dual role in cell division arrest and in preventing the incorporation of modified nucleotides into cellular nucleic acids.</text>
</comment>
<keyword evidence="3" id="KW-0963">Cytoplasm</keyword>
<dbReference type="EC" id="3.6.1.9" evidence="3"/>
<evidence type="ECO:0000256" key="3">
    <source>
        <dbReference type="HAMAP-Rule" id="MF_00528"/>
    </source>
</evidence>
<feature type="site" description="Important for substrate specificity" evidence="3">
    <location>
        <position position="9"/>
    </location>
</feature>
<dbReference type="RefSeq" id="WP_114641100.1">
    <property type="nucleotide sequence ID" value="NZ_JAACIO010000002.1"/>
</dbReference>
<evidence type="ECO:0000256" key="2">
    <source>
        <dbReference type="ARBA" id="ARBA00022801"/>
    </source>
</evidence>
<dbReference type="HAMAP" id="MF_00528">
    <property type="entry name" value="Maf"/>
    <property type="match status" value="1"/>
</dbReference>
<dbReference type="Pfam" id="PF02545">
    <property type="entry name" value="Maf"/>
    <property type="match status" value="1"/>
</dbReference>
<keyword evidence="2 3" id="KW-0378">Hydrolase</keyword>
<dbReference type="PANTHER" id="PTHR43213:SF5">
    <property type="entry name" value="BIFUNCTIONAL DTTP_UTP PYROPHOSPHATASE_METHYLTRANSFERASE PROTEIN-RELATED"/>
    <property type="match status" value="1"/>
</dbReference>
<organism evidence="4 5">
    <name type="scientific">Psychrilyobacter piezotolerans</name>
    <dbReference type="NCBI Taxonomy" id="2293438"/>
    <lineage>
        <taxon>Bacteria</taxon>
        <taxon>Fusobacteriati</taxon>
        <taxon>Fusobacteriota</taxon>
        <taxon>Fusobacteriia</taxon>
        <taxon>Fusobacteriales</taxon>
        <taxon>Fusobacteriaceae</taxon>
        <taxon>Psychrilyobacter</taxon>
    </lineage>
</organism>
<sequence>MILASKSPRRFEILSNFGIKKIKVVAAEIEEISDKEDLIEQVVDIAVKKGVEVAKSYPDEFVLSADTVVILDDEILGKPKDCHEAFATLTSLSGRTHEVITAYSLINKSRGIFVSSYDKTVVKFKKLSESEINWYIETGEPMDKAGSYGIQGVGAGILIDRIEGEFYNVMGFPISKFVDDLKKHGIKIQNIIEL</sequence>
<dbReference type="Gene3D" id="3.90.950.10">
    <property type="match status" value="1"/>
</dbReference>
<reference evidence="4 5" key="1">
    <citation type="submission" date="2018-08" db="EMBL/GenBank/DDBJ databases">
        <title>Draft genome sequence of Psychrilyobacter sp. strain SD5 isolated from Black Sea water.</title>
        <authorList>
            <person name="Yadav S."/>
            <person name="Villanueva L."/>
            <person name="Damste J.S.S."/>
        </authorList>
    </citation>
    <scope>NUCLEOTIDE SEQUENCE [LARGE SCALE GENOMIC DNA]</scope>
    <source>
        <strain evidence="4 5">SD5</strain>
    </source>
</reference>
<keyword evidence="5" id="KW-1185">Reference proteome</keyword>
<dbReference type="NCBIfam" id="TIGR00172">
    <property type="entry name" value="maf"/>
    <property type="match status" value="1"/>
</dbReference>
<comment type="cofactor">
    <cofactor evidence="1 3">
        <name>a divalent metal cation</name>
        <dbReference type="ChEBI" id="CHEBI:60240"/>
    </cofactor>
</comment>
<protein>
    <recommendedName>
        <fullName evidence="3">dTTP/UTP pyrophosphatase</fullName>
        <shortName evidence="3">dTTPase/UTPase</shortName>
        <ecNumber evidence="3">3.6.1.9</ecNumber>
    </recommendedName>
    <alternativeName>
        <fullName evidence="3">Nucleoside triphosphate pyrophosphatase</fullName>
    </alternativeName>
    <alternativeName>
        <fullName evidence="3">Nucleotide pyrophosphatase</fullName>
        <shortName evidence="3">Nucleotide PPase</shortName>
    </alternativeName>
</protein>
<evidence type="ECO:0000313" key="5">
    <source>
        <dbReference type="Proteomes" id="UP000263486"/>
    </source>
</evidence>
<feature type="site" description="Important for substrate specificity" evidence="3">
    <location>
        <position position="67"/>
    </location>
</feature>
<dbReference type="InterPro" id="IPR029001">
    <property type="entry name" value="ITPase-like_fam"/>
</dbReference>
<comment type="catalytic activity">
    <reaction evidence="3">
        <text>UTP + H2O = UMP + diphosphate + H(+)</text>
        <dbReference type="Rhea" id="RHEA:29395"/>
        <dbReference type="ChEBI" id="CHEBI:15377"/>
        <dbReference type="ChEBI" id="CHEBI:15378"/>
        <dbReference type="ChEBI" id="CHEBI:33019"/>
        <dbReference type="ChEBI" id="CHEBI:46398"/>
        <dbReference type="ChEBI" id="CHEBI:57865"/>
        <dbReference type="EC" id="3.6.1.9"/>
    </reaction>
</comment>
<evidence type="ECO:0000256" key="1">
    <source>
        <dbReference type="ARBA" id="ARBA00001968"/>
    </source>
</evidence>
<comment type="caution">
    <text evidence="3">Lacks conserved residue(s) required for the propagation of feature annotation.</text>
</comment>
<gene>
    <name evidence="4" type="primary">maf</name>
    <name evidence="4" type="ORF">DYH56_01595</name>
</gene>
<dbReference type="SUPFAM" id="SSF52972">
    <property type="entry name" value="ITPase-like"/>
    <property type="match status" value="1"/>
</dbReference>
<dbReference type="CDD" id="cd00555">
    <property type="entry name" value="Maf"/>
    <property type="match status" value="1"/>
</dbReference>
<accession>A0ABX9KKR6</accession>
<dbReference type="EMBL" id="QUAJ01000002">
    <property type="protein sequence ID" value="REI42868.1"/>
    <property type="molecule type" value="Genomic_DNA"/>
</dbReference>
<comment type="caution">
    <text evidence="4">The sequence shown here is derived from an EMBL/GenBank/DDBJ whole genome shotgun (WGS) entry which is preliminary data.</text>
</comment>
<feature type="active site" description="Proton acceptor" evidence="3">
    <location>
        <position position="66"/>
    </location>
</feature>